<accession>A0ABY2KSK5</accession>
<proteinExistence type="predicted"/>
<dbReference type="Proteomes" id="UP000297741">
    <property type="component" value="Unassembled WGS sequence"/>
</dbReference>
<organism evidence="1 2">
    <name type="scientific">Pseudotabrizicola sediminis</name>
    <dbReference type="NCBI Taxonomy" id="2486418"/>
    <lineage>
        <taxon>Bacteria</taxon>
        <taxon>Pseudomonadati</taxon>
        <taxon>Pseudomonadota</taxon>
        <taxon>Alphaproteobacteria</taxon>
        <taxon>Rhodobacterales</taxon>
        <taxon>Paracoccaceae</taxon>
        <taxon>Pseudotabrizicola</taxon>
    </lineage>
</organism>
<protein>
    <submittedName>
        <fullName evidence="1">DUF924 domain-containing protein</fullName>
    </submittedName>
</protein>
<name>A0ABY2KSK5_9RHOB</name>
<dbReference type="SUPFAM" id="SSF48452">
    <property type="entry name" value="TPR-like"/>
    <property type="match status" value="1"/>
</dbReference>
<dbReference type="EMBL" id="RPEM01000001">
    <property type="protein sequence ID" value="TGD45208.1"/>
    <property type="molecule type" value="Genomic_DNA"/>
</dbReference>
<dbReference type="Pfam" id="PF06041">
    <property type="entry name" value="DUF924"/>
    <property type="match status" value="1"/>
</dbReference>
<dbReference type="InterPro" id="IPR011990">
    <property type="entry name" value="TPR-like_helical_dom_sf"/>
</dbReference>
<dbReference type="InterPro" id="IPR010323">
    <property type="entry name" value="DUF924"/>
</dbReference>
<keyword evidence="2" id="KW-1185">Reference proteome</keyword>
<evidence type="ECO:0000313" key="1">
    <source>
        <dbReference type="EMBL" id="TGD45208.1"/>
    </source>
</evidence>
<dbReference type="Gene3D" id="1.20.58.320">
    <property type="entry name" value="TPR-like"/>
    <property type="match status" value="1"/>
</dbReference>
<dbReference type="Gene3D" id="1.25.40.10">
    <property type="entry name" value="Tetratricopeptide repeat domain"/>
    <property type="match status" value="1"/>
</dbReference>
<reference evidence="1 2" key="1">
    <citation type="submission" date="2018-11" db="EMBL/GenBank/DDBJ databases">
        <title>Tabrizicola sp. isolated from sediment of alpine lake.</title>
        <authorList>
            <person name="Liu Z."/>
        </authorList>
    </citation>
    <scope>NUCLEOTIDE SEQUENCE [LARGE SCALE GENOMIC DNA]</scope>
    <source>
        <strain evidence="1 2">DRYC-M-16</strain>
    </source>
</reference>
<dbReference type="RefSeq" id="WP_135428584.1">
    <property type="nucleotide sequence ID" value="NZ_RPEM01000001.1"/>
</dbReference>
<sequence length="195" mass="21918">MSDPVEVLDFWLGEIGPEGWYKGSEEIDDACAFRFGPLWEALNDDGLEHWVDGVVGTLAYLIVADQFSRNIHRGTAAAFANDPRARDAARRALDAGWDMQAPVPERQFFYMPFEHSEDIADQDLAVSLMATRMEDDAELLLHARAHREIILRFGRFPFRNAALERESTPEETAFLTEGGYMAIVTQLRDSHASGA</sequence>
<comment type="caution">
    <text evidence="1">The sequence shown here is derived from an EMBL/GenBank/DDBJ whole genome shotgun (WGS) entry which is preliminary data.</text>
</comment>
<gene>
    <name evidence="1" type="ORF">EEB11_01170</name>
</gene>
<evidence type="ECO:0000313" key="2">
    <source>
        <dbReference type="Proteomes" id="UP000297741"/>
    </source>
</evidence>